<dbReference type="EMBL" id="QUAK01000056">
    <property type="protein sequence ID" value="RFU86785.1"/>
    <property type="molecule type" value="Genomic_DNA"/>
</dbReference>
<dbReference type="PRINTS" id="PR00099">
    <property type="entry name" value="CPSGATASE"/>
</dbReference>
<accession>A0A372M8E4</accession>
<dbReference type="NCBIfam" id="TIGR00566">
    <property type="entry name" value="trpG_papA"/>
    <property type="match status" value="1"/>
</dbReference>
<protein>
    <recommendedName>
        <fullName evidence="6">Aminodeoxychorismate synthase</fullName>
        <ecNumber evidence="2">2.6.1.85</ecNumber>
    </recommendedName>
    <alternativeName>
        <fullName evidence="7">4-amino-4-deoxychorismate synthase</fullName>
    </alternativeName>
</protein>
<dbReference type="Gene3D" id="3.60.120.10">
    <property type="entry name" value="Anthranilate synthase"/>
    <property type="match status" value="1"/>
</dbReference>
<dbReference type="GO" id="GO:0008153">
    <property type="term" value="P:4-aminobenzoate biosynthetic process"/>
    <property type="evidence" value="ECO:0007669"/>
    <property type="project" value="TreeGrafter"/>
</dbReference>
<gene>
    <name evidence="12" type="primary">pabB</name>
    <name evidence="12" type="ORF">DY218_10460</name>
</gene>
<reference evidence="12 13" key="1">
    <citation type="submission" date="2018-08" db="EMBL/GenBank/DDBJ databases">
        <title>Isolation, diversity and antifungal activity of Actinobacteria from wheat.</title>
        <authorList>
            <person name="Han C."/>
        </authorList>
    </citation>
    <scope>NUCLEOTIDE SEQUENCE [LARGE SCALE GENOMIC DNA]</scope>
    <source>
        <strain evidence="12 13">NEAU-YY421</strain>
    </source>
</reference>
<evidence type="ECO:0000259" key="11">
    <source>
        <dbReference type="Pfam" id="PF04715"/>
    </source>
</evidence>
<keyword evidence="12" id="KW-0032">Aminotransferase</keyword>
<evidence type="ECO:0000256" key="7">
    <source>
        <dbReference type="ARBA" id="ARBA00083979"/>
    </source>
</evidence>
<feature type="compositionally biased region" description="Basic and acidic residues" evidence="8">
    <location>
        <begin position="686"/>
        <end position="700"/>
    </location>
</feature>
<dbReference type="Pfam" id="PF00425">
    <property type="entry name" value="Chorismate_bind"/>
    <property type="match status" value="1"/>
</dbReference>
<dbReference type="FunFam" id="3.40.50.880:FF:000003">
    <property type="entry name" value="Anthranilate synthase component II"/>
    <property type="match status" value="1"/>
</dbReference>
<dbReference type="InterPro" id="IPR006805">
    <property type="entry name" value="Anth_synth_I_N"/>
</dbReference>
<evidence type="ECO:0000256" key="6">
    <source>
        <dbReference type="ARBA" id="ARBA00072983"/>
    </source>
</evidence>
<evidence type="ECO:0000256" key="3">
    <source>
        <dbReference type="ARBA" id="ARBA00022679"/>
    </source>
</evidence>
<keyword evidence="13" id="KW-1185">Reference proteome</keyword>
<evidence type="ECO:0000259" key="10">
    <source>
        <dbReference type="Pfam" id="PF00425"/>
    </source>
</evidence>
<dbReference type="InterPro" id="IPR015890">
    <property type="entry name" value="Chorismate_C"/>
</dbReference>
<evidence type="ECO:0000313" key="13">
    <source>
        <dbReference type="Proteomes" id="UP000263094"/>
    </source>
</evidence>
<dbReference type="Proteomes" id="UP000263094">
    <property type="component" value="Unassembled WGS sequence"/>
</dbReference>
<evidence type="ECO:0000256" key="1">
    <source>
        <dbReference type="ARBA" id="ARBA00005970"/>
    </source>
</evidence>
<keyword evidence="3 12" id="KW-0808">Transferase</keyword>
<dbReference type="NCBIfam" id="TIGR00553">
    <property type="entry name" value="pabB"/>
    <property type="match status" value="1"/>
</dbReference>
<evidence type="ECO:0000256" key="4">
    <source>
        <dbReference type="ARBA" id="ARBA00022962"/>
    </source>
</evidence>
<keyword evidence="4" id="KW-0315">Glutamine amidotransferase</keyword>
<dbReference type="InterPro" id="IPR029062">
    <property type="entry name" value="Class_I_gatase-like"/>
</dbReference>
<evidence type="ECO:0000256" key="2">
    <source>
        <dbReference type="ARBA" id="ARBA00013139"/>
    </source>
</evidence>
<comment type="caution">
    <text evidence="12">The sequence shown here is derived from an EMBL/GenBank/DDBJ whole genome shotgun (WGS) entry which is preliminary data.</text>
</comment>
<proteinExistence type="inferred from homology"/>
<dbReference type="GO" id="GO:0005737">
    <property type="term" value="C:cytoplasm"/>
    <property type="evidence" value="ECO:0007669"/>
    <property type="project" value="TreeGrafter"/>
</dbReference>
<dbReference type="PANTHER" id="PTHR11236:SF18">
    <property type="entry name" value="AMINODEOXYCHORISMATE SYNTHASE"/>
    <property type="match status" value="1"/>
</dbReference>
<feature type="domain" description="Glutamine amidotransferase" evidence="9">
    <location>
        <begin position="4"/>
        <end position="184"/>
    </location>
</feature>
<dbReference type="RefSeq" id="WP_128555665.1">
    <property type="nucleotide sequence ID" value="NZ_QUAK01000056.1"/>
</dbReference>
<dbReference type="PRINTS" id="PR00096">
    <property type="entry name" value="GATASE"/>
</dbReference>
<comment type="similarity">
    <text evidence="1">In the C-terminal section; belongs to the anthranilate synthase component I family.</text>
</comment>
<dbReference type="OrthoDB" id="3518032at2"/>
<dbReference type="PROSITE" id="PS51273">
    <property type="entry name" value="GATASE_TYPE_1"/>
    <property type="match status" value="1"/>
</dbReference>
<dbReference type="InterPro" id="IPR019999">
    <property type="entry name" value="Anth_synth_I-like"/>
</dbReference>
<evidence type="ECO:0000259" key="9">
    <source>
        <dbReference type="Pfam" id="PF00117"/>
    </source>
</evidence>
<dbReference type="Pfam" id="PF04715">
    <property type="entry name" value="Anth_synt_I_N"/>
    <property type="match status" value="1"/>
</dbReference>
<evidence type="ECO:0000256" key="5">
    <source>
        <dbReference type="ARBA" id="ARBA00052789"/>
    </source>
</evidence>
<dbReference type="PANTHER" id="PTHR11236">
    <property type="entry name" value="AMINOBENZOATE/ANTHRANILATE SYNTHASE"/>
    <property type="match status" value="1"/>
</dbReference>
<feature type="region of interest" description="Disordered" evidence="8">
    <location>
        <begin position="678"/>
        <end position="700"/>
    </location>
</feature>
<dbReference type="GO" id="GO:0046820">
    <property type="term" value="F:4-amino-4-deoxychorismate synthase activity"/>
    <property type="evidence" value="ECO:0007669"/>
    <property type="project" value="UniProtKB-EC"/>
</dbReference>
<evidence type="ECO:0000313" key="12">
    <source>
        <dbReference type="EMBL" id="RFU86785.1"/>
    </source>
</evidence>
<dbReference type="EC" id="2.6.1.85" evidence="2"/>
<comment type="catalytic activity">
    <reaction evidence="5">
        <text>chorismate + L-glutamine = 4-amino-4-deoxychorismate + L-glutamate</text>
        <dbReference type="Rhea" id="RHEA:11672"/>
        <dbReference type="ChEBI" id="CHEBI:29748"/>
        <dbReference type="ChEBI" id="CHEBI:29985"/>
        <dbReference type="ChEBI" id="CHEBI:58359"/>
        <dbReference type="ChEBI" id="CHEBI:58406"/>
        <dbReference type="EC" id="2.6.1.85"/>
    </reaction>
    <physiologicalReaction direction="left-to-right" evidence="5">
        <dbReference type="Rhea" id="RHEA:11673"/>
    </physiologicalReaction>
</comment>
<dbReference type="AlphaFoldDB" id="A0A372M8E4"/>
<organism evidence="12 13">
    <name type="scientific">Streptomyces triticagri</name>
    <dbReference type="NCBI Taxonomy" id="2293568"/>
    <lineage>
        <taxon>Bacteria</taxon>
        <taxon>Bacillati</taxon>
        <taxon>Actinomycetota</taxon>
        <taxon>Actinomycetes</taxon>
        <taxon>Kitasatosporales</taxon>
        <taxon>Streptomycetaceae</taxon>
        <taxon>Streptomyces</taxon>
    </lineage>
</organism>
<feature type="domain" description="Anthranilate synthase component I N-terminal" evidence="11">
    <location>
        <begin position="216"/>
        <end position="348"/>
    </location>
</feature>
<dbReference type="InterPro" id="IPR005801">
    <property type="entry name" value="ADC_synthase"/>
</dbReference>
<sequence>MRVLLIDNYDSFTYNLYQLLGEAYGQEPTVVKNTDDWRALRMSDYDAIVVSPGPGRPDVERDFGISSRAILESGLPVLGVCLGHQGIVALFGGDIGHAPEPVHGRSSPVTHTGEELFAGLPSPFTVVRYHSLAAGRLPADLEATAWTDDGIVMGVRHRELPVWGVQFHPESIGSEYGRELLLNFRELALASRAALHIEMRKVPVNATADIAYRTLFAGRRHSFWLDSSSVIDGLSRFSFMGDGTGPLAEYLTFSVQERSVSVRHADGHLEIVSQSFFEYLDEQLRRRRVDVPEGLPFEFNLGYVGYLGYELKAETGGAAAYKADTPDAALLFADRMVAFDHHNGDCYLLALSRGDTGPALQWLDRTEAALGALTDAAATVHPLAEKARFTGTGMTDPALAGTVAMRHDRDGYLRRIAESLEEIRNGESYEICLTNMVTMQAAIDPLRTFTELRRISPVPYGALLDFPGTAVLSASPERFLTVGTDRVVESKPIKGTRPRGATPAEDEALKGDLLGHEKDRAENLMIVDLIRNDLGTVCEVGSVHVPKLFHVETYAPVHQLVSTVRGTLKEGESAVSAVRAAFPGGSMTGAPKIRTEEIIDRLEEGARGVYSGSLGWFGLSGAADLSIVIRTLVAAEDRVTFGVGGAIVSLSDADAEFEETDVKSRAMVSAVAATAMEPMPAAAAAPRDEPARDETLRAAS</sequence>
<dbReference type="GO" id="GO:0000162">
    <property type="term" value="P:L-tryptophan biosynthetic process"/>
    <property type="evidence" value="ECO:0007669"/>
    <property type="project" value="TreeGrafter"/>
</dbReference>
<dbReference type="SUPFAM" id="SSF52317">
    <property type="entry name" value="Class I glutamine amidotransferase-like"/>
    <property type="match status" value="1"/>
</dbReference>
<dbReference type="PRINTS" id="PR00097">
    <property type="entry name" value="ANTSNTHASEII"/>
</dbReference>
<dbReference type="Pfam" id="PF00117">
    <property type="entry name" value="GATase"/>
    <property type="match status" value="1"/>
</dbReference>
<dbReference type="CDD" id="cd01743">
    <property type="entry name" value="GATase1_Anthranilate_Synthase"/>
    <property type="match status" value="1"/>
</dbReference>
<feature type="domain" description="Chorismate-utilising enzyme C-terminal" evidence="10">
    <location>
        <begin position="409"/>
        <end position="663"/>
    </location>
</feature>
<dbReference type="Gene3D" id="3.40.50.880">
    <property type="match status" value="1"/>
</dbReference>
<dbReference type="GO" id="GO:0009396">
    <property type="term" value="P:folic acid-containing compound biosynthetic process"/>
    <property type="evidence" value="ECO:0007669"/>
    <property type="project" value="InterPro"/>
</dbReference>
<dbReference type="InterPro" id="IPR006221">
    <property type="entry name" value="TrpG/PapA_dom"/>
</dbReference>
<dbReference type="InterPro" id="IPR005802">
    <property type="entry name" value="ADC_synth_comp_1"/>
</dbReference>
<name>A0A372M8E4_9ACTN</name>
<evidence type="ECO:0000256" key="8">
    <source>
        <dbReference type="SAM" id="MobiDB-lite"/>
    </source>
</evidence>
<dbReference type="SUPFAM" id="SSF56322">
    <property type="entry name" value="ADC synthase"/>
    <property type="match status" value="1"/>
</dbReference>
<dbReference type="InterPro" id="IPR017926">
    <property type="entry name" value="GATASE"/>
</dbReference>